<dbReference type="AlphaFoldDB" id="A0A2I0HEM4"/>
<dbReference type="EMBL" id="PGOL01040419">
    <property type="protein sequence ID" value="PKI18230.1"/>
    <property type="molecule type" value="Genomic_DNA"/>
</dbReference>
<gene>
    <name evidence="1" type="ORF">CRG98_049496</name>
</gene>
<accession>A0A2I0HEM4</accession>
<dbReference type="Proteomes" id="UP000233551">
    <property type="component" value="Unassembled WGS sequence"/>
</dbReference>
<protein>
    <submittedName>
        <fullName evidence="1">Uncharacterized protein</fullName>
    </submittedName>
</protein>
<comment type="caution">
    <text evidence="1">The sequence shown here is derived from an EMBL/GenBank/DDBJ whole genome shotgun (WGS) entry which is preliminary data.</text>
</comment>
<proteinExistence type="predicted"/>
<evidence type="ECO:0000313" key="2">
    <source>
        <dbReference type="Proteomes" id="UP000233551"/>
    </source>
</evidence>
<reference evidence="1 2" key="1">
    <citation type="submission" date="2017-11" db="EMBL/GenBank/DDBJ databases">
        <title>De-novo sequencing of pomegranate (Punica granatum L.) genome.</title>
        <authorList>
            <person name="Akparov Z."/>
            <person name="Amiraslanov A."/>
            <person name="Hajiyeva S."/>
            <person name="Abbasov M."/>
            <person name="Kaur K."/>
            <person name="Hamwieh A."/>
            <person name="Solovyev V."/>
            <person name="Salamov A."/>
            <person name="Braich B."/>
            <person name="Kosarev P."/>
            <person name="Mahmoud A."/>
            <person name="Hajiyev E."/>
            <person name="Babayeva S."/>
            <person name="Izzatullayeva V."/>
            <person name="Mammadov A."/>
            <person name="Mammadov A."/>
            <person name="Sharifova S."/>
            <person name="Ojaghi J."/>
            <person name="Eynullazada K."/>
            <person name="Bayramov B."/>
            <person name="Abdulazimova A."/>
            <person name="Shahmuradov I."/>
        </authorList>
    </citation>
    <scope>NUCLEOTIDE SEQUENCE [LARGE SCALE GENOMIC DNA]</scope>
    <source>
        <strain evidence="2">cv. AG2017</strain>
        <tissue evidence="1">Leaf</tissue>
    </source>
</reference>
<evidence type="ECO:0000313" key="1">
    <source>
        <dbReference type="EMBL" id="PKI18230.1"/>
    </source>
</evidence>
<keyword evidence="2" id="KW-1185">Reference proteome</keyword>
<name>A0A2I0HEM4_PUNGR</name>
<organism evidence="1 2">
    <name type="scientific">Punica granatum</name>
    <name type="common">Pomegranate</name>
    <dbReference type="NCBI Taxonomy" id="22663"/>
    <lineage>
        <taxon>Eukaryota</taxon>
        <taxon>Viridiplantae</taxon>
        <taxon>Streptophyta</taxon>
        <taxon>Embryophyta</taxon>
        <taxon>Tracheophyta</taxon>
        <taxon>Spermatophyta</taxon>
        <taxon>Magnoliopsida</taxon>
        <taxon>eudicotyledons</taxon>
        <taxon>Gunneridae</taxon>
        <taxon>Pentapetalae</taxon>
        <taxon>rosids</taxon>
        <taxon>malvids</taxon>
        <taxon>Myrtales</taxon>
        <taxon>Lythraceae</taxon>
        <taxon>Punica</taxon>
    </lineage>
</organism>
<sequence length="85" mass="10005">MGVMDGWREVMDVREIQNVWWRECLGRWSRRPLRGKSRLGAVQSEPWLIVDEPWLGVEPRLDGSTWLSCGSHLIDRKAEKCLRLD</sequence>